<protein>
    <recommendedName>
        <fullName evidence="4">Cxxc_20_cxxc protein</fullName>
    </recommendedName>
</protein>
<accession>A0ABU6NZC2</accession>
<dbReference type="Proteomes" id="UP001342826">
    <property type="component" value="Unassembled WGS sequence"/>
</dbReference>
<evidence type="ECO:0000313" key="2">
    <source>
        <dbReference type="EMBL" id="MED4402464.1"/>
    </source>
</evidence>
<keyword evidence="1" id="KW-0812">Transmembrane</keyword>
<dbReference type="RefSeq" id="WP_066228132.1">
    <property type="nucleotide sequence ID" value="NZ_JARTFQ010000005.1"/>
</dbReference>
<dbReference type="EMBL" id="JARTFS010000012">
    <property type="protein sequence ID" value="MED4402464.1"/>
    <property type="molecule type" value="Genomic_DNA"/>
</dbReference>
<organism evidence="2 3">
    <name type="scientific">Metabacillus fastidiosus</name>
    <dbReference type="NCBI Taxonomy" id="1458"/>
    <lineage>
        <taxon>Bacteria</taxon>
        <taxon>Bacillati</taxon>
        <taxon>Bacillota</taxon>
        <taxon>Bacilli</taxon>
        <taxon>Bacillales</taxon>
        <taxon>Bacillaceae</taxon>
        <taxon>Metabacillus</taxon>
    </lineage>
</organism>
<proteinExistence type="predicted"/>
<reference evidence="2 3" key="1">
    <citation type="submission" date="2023-03" db="EMBL/GenBank/DDBJ databases">
        <title>Bacillus Genome Sequencing.</title>
        <authorList>
            <person name="Dunlap C."/>
        </authorList>
    </citation>
    <scope>NUCLEOTIDE SEQUENCE [LARGE SCALE GENOMIC DNA]</scope>
    <source>
        <strain evidence="2 3">NRS-1717</strain>
    </source>
</reference>
<sequence>MKTSTPCPGCHKPLTIQHFEDFPTPFNMKCPHCRAKLKETKMTPLLLVVAIIIILLLILLGIKVQNFLAGYFPIVEKIPTGIVFLAFCYPIYALYESFNATVIFNKGNLQLKKRQ</sequence>
<name>A0ABU6NZC2_9BACI</name>
<keyword evidence="1" id="KW-0472">Membrane</keyword>
<evidence type="ECO:0000256" key="1">
    <source>
        <dbReference type="SAM" id="Phobius"/>
    </source>
</evidence>
<dbReference type="GeneID" id="301143530"/>
<comment type="caution">
    <text evidence="2">The sequence shown here is derived from an EMBL/GenBank/DDBJ whole genome shotgun (WGS) entry which is preliminary data.</text>
</comment>
<evidence type="ECO:0008006" key="4">
    <source>
        <dbReference type="Google" id="ProtNLM"/>
    </source>
</evidence>
<feature type="transmembrane region" description="Helical" evidence="1">
    <location>
        <begin position="44"/>
        <end position="62"/>
    </location>
</feature>
<keyword evidence="1" id="KW-1133">Transmembrane helix</keyword>
<keyword evidence="3" id="KW-1185">Reference proteome</keyword>
<feature type="transmembrane region" description="Helical" evidence="1">
    <location>
        <begin position="82"/>
        <end position="104"/>
    </location>
</feature>
<gene>
    <name evidence="2" type="ORF">P9271_14190</name>
</gene>
<evidence type="ECO:0000313" key="3">
    <source>
        <dbReference type="Proteomes" id="UP001342826"/>
    </source>
</evidence>